<dbReference type="Proteomes" id="UP000321717">
    <property type="component" value="Unassembled WGS sequence"/>
</dbReference>
<protein>
    <recommendedName>
        <fullName evidence="3">Apea-like HEPN domain-containing protein</fullName>
    </recommendedName>
</protein>
<dbReference type="EMBL" id="BJZP01000011">
    <property type="protein sequence ID" value="GEO85551.1"/>
    <property type="molecule type" value="Genomic_DNA"/>
</dbReference>
<dbReference type="RefSeq" id="WP_147180526.1">
    <property type="nucleotide sequence ID" value="NZ_BJZP01000011.1"/>
</dbReference>
<evidence type="ECO:0008006" key="3">
    <source>
        <dbReference type="Google" id="ProtNLM"/>
    </source>
</evidence>
<dbReference type="OrthoDB" id="8117486at2"/>
<accession>A0A512HJD8</accession>
<comment type="caution">
    <text evidence="1">The sequence shown here is derived from an EMBL/GenBank/DDBJ whole genome shotgun (WGS) entry which is preliminary data.</text>
</comment>
<keyword evidence="2" id="KW-1185">Reference proteome</keyword>
<evidence type="ECO:0000313" key="1">
    <source>
        <dbReference type="EMBL" id="GEO85551.1"/>
    </source>
</evidence>
<reference evidence="1 2" key="1">
    <citation type="submission" date="2019-07" db="EMBL/GenBank/DDBJ databases">
        <title>Whole genome shotgun sequence of Rhizobium naphthalenivorans NBRC 107585.</title>
        <authorList>
            <person name="Hosoyama A."/>
            <person name="Uohara A."/>
            <person name="Ohji S."/>
            <person name="Ichikawa N."/>
        </authorList>
    </citation>
    <scope>NUCLEOTIDE SEQUENCE [LARGE SCALE GENOMIC DNA]</scope>
    <source>
        <strain evidence="1 2">NBRC 107585</strain>
    </source>
</reference>
<sequence length="191" mass="21754">MSRDFDGEFATVNLILESECQTRAVDGFCLAWIKLERQLRKLTAYLLYQASEITVRDAGKLREAFYGHGSLDYTSFIGAIHHLSGVSVGNMIGERYRPLRKEIQGCYRIRQKIFHGQQTGQSLDREALLTRIAAIREWCRLLSSGAADHLGYDGFSGNTSLFKIDRPDIVTAVDKALLRRGWLEYAKTFQR</sequence>
<gene>
    <name evidence="1" type="ORF">RNA01_24830</name>
</gene>
<dbReference type="AlphaFoldDB" id="A0A512HJD8"/>
<name>A0A512HJD8_9HYPH</name>
<organism evidence="1 2">
    <name type="scientific">Ciceribacter naphthalenivorans</name>
    <dbReference type="NCBI Taxonomy" id="1118451"/>
    <lineage>
        <taxon>Bacteria</taxon>
        <taxon>Pseudomonadati</taxon>
        <taxon>Pseudomonadota</taxon>
        <taxon>Alphaproteobacteria</taxon>
        <taxon>Hyphomicrobiales</taxon>
        <taxon>Rhizobiaceae</taxon>
        <taxon>Ciceribacter</taxon>
    </lineage>
</organism>
<evidence type="ECO:0000313" key="2">
    <source>
        <dbReference type="Proteomes" id="UP000321717"/>
    </source>
</evidence>
<proteinExistence type="predicted"/>